<reference evidence="2 3" key="1">
    <citation type="submission" date="2018-11" db="EMBL/GenBank/DDBJ databases">
        <authorList>
            <person name="Li F."/>
        </authorList>
    </citation>
    <scope>NUCLEOTIDE SEQUENCE [LARGE SCALE GENOMIC DNA]</scope>
    <source>
        <strain evidence="2 3">Gsoil 818</strain>
    </source>
</reference>
<dbReference type="Gene3D" id="3.40.50.1820">
    <property type="entry name" value="alpha/beta hydrolase"/>
    <property type="match status" value="1"/>
</dbReference>
<dbReference type="Pfam" id="PF12697">
    <property type="entry name" value="Abhydrolase_6"/>
    <property type="match status" value="1"/>
</dbReference>
<dbReference type="GO" id="GO:0016787">
    <property type="term" value="F:hydrolase activity"/>
    <property type="evidence" value="ECO:0007669"/>
    <property type="project" value="UniProtKB-KW"/>
</dbReference>
<sequence>MRAAWEVLTSGPEEASRSVLLLPGGANAARSYDLVMAEGALSGARLVATTMPGMAGAPLTGDVSVPGLARAAGALAREQHCDVVVGFSHGASVALEMLLSGEFRGPVVLLGISLSTEGEAGFFRAIVRMSQRVGRWPMAILLTLMPVMVRSARIPQPHKRELIEDLKQNRTADAVRLCAEYLDYIAAERSYAEELAASGSPVWVVHAEKGDGGLTDAERATLEAAANVTLVTIPGSVFLLPDEAPEPTAAVIAAALAKVSHGH</sequence>
<accession>A0A3N0GVW2</accession>
<dbReference type="EMBL" id="RJSF01000007">
    <property type="protein sequence ID" value="RNM16603.1"/>
    <property type="molecule type" value="Genomic_DNA"/>
</dbReference>
<keyword evidence="2" id="KW-0378">Hydrolase</keyword>
<protein>
    <submittedName>
        <fullName evidence="2">Alpha/beta fold hydrolase</fullName>
    </submittedName>
</protein>
<dbReference type="Proteomes" id="UP000279994">
    <property type="component" value="Unassembled WGS sequence"/>
</dbReference>
<comment type="caution">
    <text evidence="2">The sequence shown here is derived from an EMBL/GenBank/DDBJ whole genome shotgun (WGS) entry which is preliminary data.</text>
</comment>
<dbReference type="OrthoDB" id="3685309at2"/>
<dbReference type="InterPro" id="IPR000073">
    <property type="entry name" value="AB_hydrolase_1"/>
</dbReference>
<proteinExistence type="predicted"/>
<gene>
    <name evidence="2" type="ORF">EFL26_03450</name>
</gene>
<keyword evidence="3" id="KW-1185">Reference proteome</keyword>
<dbReference type="RefSeq" id="WP_123221496.1">
    <property type="nucleotide sequence ID" value="NZ_RJSF01000007.1"/>
</dbReference>
<organism evidence="2 3">
    <name type="scientific">Nocardioides pocheonensis</name>
    <dbReference type="NCBI Taxonomy" id="661485"/>
    <lineage>
        <taxon>Bacteria</taxon>
        <taxon>Bacillati</taxon>
        <taxon>Actinomycetota</taxon>
        <taxon>Actinomycetes</taxon>
        <taxon>Propionibacteriales</taxon>
        <taxon>Nocardioidaceae</taxon>
        <taxon>Nocardioides</taxon>
    </lineage>
</organism>
<feature type="domain" description="AB hydrolase-1" evidence="1">
    <location>
        <begin position="19"/>
        <end position="249"/>
    </location>
</feature>
<evidence type="ECO:0000313" key="2">
    <source>
        <dbReference type="EMBL" id="RNM16603.1"/>
    </source>
</evidence>
<dbReference type="SUPFAM" id="SSF53474">
    <property type="entry name" value="alpha/beta-Hydrolases"/>
    <property type="match status" value="1"/>
</dbReference>
<evidence type="ECO:0000313" key="3">
    <source>
        <dbReference type="Proteomes" id="UP000279994"/>
    </source>
</evidence>
<dbReference type="AlphaFoldDB" id="A0A3N0GVW2"/>
<evidence type="ECO:0000259" key="1">
    <source>
        <dbReference type="Pfam" id="PF12697"/>
    </source>
</evidence>
<dbReference type="InterPro" id="IPR029058">
    <property type="entry name" value="AB_hydrolase_fold"/>
</dbReference>
<name>A0A3N0GVW2_9ACTN</name>